<dbReference type="EMBL" id="LT553527">
    <property type="protein sequence ID" value="SAM01324.1"/>
    <property type="molecule type" value="Genomic_DNA"/>
</dbReference>
<proteinExistence type="predicted"/>
<dbReference type="InterPro" id="IPR001753">
    <property type="entry name" value="Enoyl-CoA_hydra/iso"/>
</dbReference>
<protein>
    <recommendedName>
        <fullName evidence="3">Enoyl-CoA hydratase</fullName>
    </recommendedName>
</protein>
<organism evidence="1">
    <name type="scientific">Absidia glauca</name>
    <name type="common">Pin mould</name>
    <dbReference type="NCBI Taxonomy" id="4829"/>
    <lineage>
        <taxon>Eukaryota</taxon>
        <taxon>Fungi</taxon>
        <taxon>Fungi incertae sedis</taxon>
        <taxon>Mucoromycota</taxon>
        <taxon>Mucoromycotina</taxon>
        <taxon>Mucoromycetes</taxon>
        <taxon>Mucorales</taxon>
        <taxon>Cunninghamellaceae</taxon>
        <taxon>Absidia</taxon>
    </lineage>
</organism>
<reference evidence="1" key="1">
    <citation type="submission" date="2016-04" db="EMBL/GenBank/DDBJ databases">
        <authorList>
            <person name="Evans L.H."/>
            <person name="Alamgir A."/>
            <person name="Owens N."/>
            <person name="Weber N.D."/>
            <person name="Virtaneva K."/>
            <person name="Barbian K."/>
            <person name="Babar A."/>
            <person name="Rosenke K."/>
        </authorList>
    </citation>
    <scope>NUCLEOTIDE SEQUENCE [LARGE SCALE GENOMIC DNA]</scope>
    <source>
        <strain evidence="1">CBS 101.48</strain>
    </source>
</reference>
<dbReference type="Proteomes" id="UP000078561">
    <property type="component" value="Unassembled WGS sequence"/>
</dbReference>
<accession>A0A168NW79</accession>
<dbReference type="OMA" id="SIVCTNP"/>
<dbReference type="Pfam" id="PF00378">
    <property type="entry name" value="ECH_1"/>
    <property type="match status" value="1"/>
</dbReference>
<dbReference type="SUPFAM" id="SSF52096">
    <property type="entry name" value="ClpP/crotonase"/>
    <property type="match status" value="1"/>
</dbReference>
<dbReference type="STRING" id="4829.A0A168NW79"/>
<evidence type="ECO:0000313" key="2">
    <source>
        <dbReference type="Proteomes" id="UP000078561"/>
    </source>
</evidence>
<dbReference type="InParanoid" id="A0A168NW79"/>
<dbReference type="CDD" id="cd06558">
    <property type="entry name" value="crotonase-like"/>
    <property type="match status" value="1"/>
</dbReference>
<dbReference type="Gene3D" id="3.90.226.10">
    <property type="entry name" value="2-enoyl-CoA Hydratase, Chain A, domain 1"/>
    <property type="match status" value="1"/>
</dbReference>
<dbReference type="GO" id="GO:0004165">
    <property type="term" value="F:delta(3)-delta(2)-enoyl-CoA isomerase activity"/>
    <property type="evidence" value="ECO:0007669"/>
    <property type="project" value="TreeGrafter"/>
</dbReference>
<evidence type="ECO:0008006" key="3">
    <source>
        <dbReference type="Google" id="ProtNLM"/>
    </source>
</evidence>
<gene>
    <name evidence="1" type="primary">ABSGL_07065.1 scaffold 8717</name>
</gene>
<dbReference type="PANTHER" id="PTHR11941:SF75">
    <property type="entry name" value="ENOYL-COA HYDRATASE_ISOMERASE FAMILY PROTEIN"/>
    <property type="match status" value="1"/>
</dbReference>
<dbReference type="GO" id="GO:0005777">
    <property type="term" value="C:peroxisome"/>
    <property type="evidence" value="ECO:0007669"/>
    <property type="project" value="TreeGrafter"/>
</dbReference>
<sequence>MSEHIFPQSFPSTDNAQMTLSQEGPLFILHLHHNDNRFSPEFCRAILTILQIVEDIYVNAEEPLEMALVTVGNNKIYSNGLELAHVITYPPFMDLYLSVLKKLVSFCIPTIAALNGHAFAGGCLFALAHDYRVMRSDRGYLCMNEVEFGAPLHPGMSAILQFKLTPVAFRNMVLRAQRFSAKDAMTLGMVDDAVPEDQVLSKAKELALQVAPLAKSGAAAYKQLKDQINKTNHSLQDYLSHRPLYRCM</sequence>
<dbReference type="AlphaFoldDB" id="A0A168NW79"/>
<name>A0A168NW79_ABSGL</name>
<evidence type="ECO:0000313" key="1">
    <source>
        <dbReference type="EMBL" id="SAM01324.1"/>
    </source>
</evidence>
<keyword evidence="2" id="KW-1185">Reference proteome</keyword>
<dbReference type="OrthoDB" id="1696280at2759"/>
<dbReference type="GO" id="GO:0006635">
    <property type="term" value="P:fatty acid beta-oxidation"/>
    <property type="evidence" value="ECO:0007669"/>
    <property type="project" value="TreeGrafter"/>
</dbReference>
<dbReference type="PANTHER" id="PTHR11941">
    <property type="entry name" value="ENOYL-COA HYDRATASE-RELATED"/>
    <property type="match status" value="1"/>
</dbReference>
<dbReference type="InterPro" id="IPR029045">
    <property type="entry name" value="ClpP/crotonase-like_dom_sf"/>
</dbReference>